<comment type="caution">
    <text evidence="3">The sequence shown here is derived from an EMBL/GenBank/DDBJ whole genome shotgun (WGS) entry which is preliminary data.</text>
</comment>
<feature type="compositionally biased region" description="Low complexity" evidence="1">
    <location>
        <begin position="42"/>
        <end position="63"/>
    </location>
</feature>
<gene>
    <name evidence="3" type="ORF">OWR29_40585</name>
</gene>
<feature type="region of interest" description="Disordered" evidence="1">
    <location>
        <begin position="27"/>
        <end position="63"/>
    </location>
</feature>
<feature type="chain" id="PRO_5046980037" description="Lipoprotein" evidence="2">
    <location>
        <begin position="23"/>
        <end position="222"/>
    </location>
</feature>
<evidence type="ECO:0000256" key="2">
    <source>
        <dbReference type="SAM" id="SignalP"/>
    </source>
</evidence>
<dbReference type="RefSeq" id="WP_267568905.1">
    <property type="nucleotide sequence ID" value="NZ_JAPNTZ010000019.1"/>
</dbReference>
<proteinExistence type="predicted"/>
<evidence type="ECO:0000256" key="1">
    <source>
        <dbReference type="SAM" id="MobiDB-lite"/>
    </source>
</evidence>
<evidence type="ECO:0000313" key="4">
    <source>
        <dbReference type="Proteomes" id="UP001151002"/>
    </source>
</evidence>
<protein>
    <recommendedName>
        <fullName evidence="5">Lipoprotein</fullName>
    </recommendedName>
</protein>
<feature type="signal peptide" evidence="2">
    <location>
        <begin position="1"/>
        <end position="22"/>
    </location>
</feature>
<evidence type="ECO:0000313" key="3">
    <source>
        <dbReference type="EMBL" id="MCY1144330.1"/>
    </source>
</evidence>
<name>A0ABT4BFJ1_9ACTN</name>
<organism evidence="3 4">
    <name type="scientific">Paractinoplanes pyxinae</name>
    <dbReference type="NCBI Taxonomy" id="2997416"/>
    <lineage>
        <taxon>Bacteria</taxon>
        <taxon>Bacillati</taxon>
        <taxon>Actinomycetota</taxon>
        <taxon>Actinomycetes</taxon>
        <taxon>Micromonosporales</taxon>
        <taxon>Micromonosporaceae</taxon>
        <taxon>Paractinoplanes</taxon>
    </lineage>
</organism>
<accession>A0ABT4BFJ1</accession>
<reference evidence="3" key="1">
    <citation type="submission" date="2022-11" db="EMBL/GenBank/DDBJ databases">
        <authorList>
            <person name="Somphong A."/>
            <person name="Phongsopitanun W."/>
        </authorList>
    </citation>
    <scope>NUCLEOTIDE SEQUENCE</scope>
    <source>
        <strain evidence="3">Pm04-4</strain>
    </source>
</reference>
<sequence>MRRFATLTTGTALAGFVLALSACGTSDEQPAAGATSPAGVESPAQAAGPAPATSSPAAAATSAAPALDAGEATKQILAGKRQALIHITEDDKDWSATYEGPIAIGTGTDDGARFRLVPAGDDQYLIEALRAREEGGRWCVNADVRDEPVSLGTVKCAENENTLFRVSPTGKSDDKGRPTHWLSNEKFGTVQVRNDGSALYIQEVGDGGSRGTFSFVDRGAVQ</sequence>
<dbReference type="PROSITE" id="PS51257">
    <property type="entry name" value="PROKAR_LIPOPROTEIN"/>
    <property type="match status" value="1"/>
</dbReference>
<keyword evidence="2" id="KW-0732">Signal</keyword>
<dbReference type="EMBL" id="JAPNTZ010000019">
    <property type="protein sequence ID" value="MCY1144330.1"/>
    <property type="molecule type" value="Genomic_DNA"/>
</dbReference>
<keyword evidence="4" id="KW-1185">Reference proteome</keyword>
<evidence type="ECO:0008006" key="5">
    <source>
        <dbReference type="Google" id="ProtNLM"/>
    </source>
</evidence>
<dbReference type="Proteomes" id="UP001151002">
    <property type="component" value="Unassembled WGS sequence"/>
</dbReference>